<comment type="caution">
    <text evidence="1">The sequence shown here is derived from an EMBL/GenBank/DDBJ whole genome shotgun (WGS) entry which is preliminary data.</text>
</comment>
<accession>A0ABQ5EFY6</accession>
<evidence type="ECO:0000313" key="1">
    <source>
        <dbReference type="EMBL" id="GJT49717.1"/>
    </source>
</evidence>
<protein>
    <submittedName>
        <fullName evidence="1">Uncharacterized protein</fullName>
    </submittedName>
</protein>
<keyword evidence="2" id="KW-1185">Reference proteome</keyword>
<reference evidence="1" key="2">
    <citation type="submission" date="2022-01" db="EMBL/GenBank/DDBJ databases">
        <authorList>
            <person name="Yamashiro T."/>
            <person name="Shiraishi A."/>
            <person name="Satake H."/>
            <person name="Nakayama K."/>
        </authorList>
    </citation>
    <scope>NUCLEOTIDE SEQUENCE</scope>
</reference>
<dbReference type="EMBL" id="BQNB010016260">
    <property type="protein sequence ID" value="GJT49717.1"/>
    <property type="molecule type" value="Genomic_DNA"/>
</dbReference>
<dbReference type="PANTHER" id="PTHR47592:SF29">
    <property type="entry name" value="ZINC FINGER, CCHC-TYPE"/>
    <property type="match status" value="1"/>
</dbReference>
<name>A0ABQ5EFY6_9ASTR</name>
<dbReference type="Pfam" id="PF14223">
    <property type="entry name" value="Retrotran_gag_2"/>
    <property type="match status" value="1"/>
</dbReference>
<evidence type="ECO:0000313" key="2">
    <source>
        <dbReference type="Proteomes" id="UP001151760"/>
    </source>
</evidence>
<dbReference type="PANTHER" id="PTHR47592">
    <property type="entry name" value="PBF68 PROTEIN"/>
    <property type="match status" value="1"/>
</dbReference>
<dbReference type="Proteomes" id="UP001151760">
    <property type="component" value="Unassembled WGS sequence"/>
</dbReference>
<sequence length="217" mass="25001">MAGGRTVKEMTTNFEKLDKFENVESVKELWDSLESKCMAEDASSKKFLASNFNNYKMVNSRPIMEQLNELLRILGQYTLHGLKMDESICVSSVIDKLSPSLKDFKHSLKHGKDDLYLVRLSSHLRIVKSLRALMLLRGGLIPVSQLMYDHSNDVPSKTLKPRRSKRARKAKSYGYDFQLYLVKGSRNQFGSQYSYCYSIVEDPRTYNEAMQSRDVAF</sequence>
<reference evidence="1" key="1">
    <citation type="journal article" date="2022" name="Int. J. Mol. Sci.">
        <title>Draft Genome of Tanacetum Coccineum: Genomic Comparison of Closely Related Tanacetum-Family Plants.</title>
        <authorList>
            <person name="Yamashiro T."/>
            <person name="Shiraishi A."/>
            <person name="Nakayama K."/>
            <person name="Satake H."/>
        </authorList>
    </citation>
    <scope>NUCLEOTIDE SEQUENCE</scope>
</reference>
<gene>
    <name evidence="1" type="ORF">Tco_0975874</name>
</gene>
<organism evidence="1 2">
    <name type="scientific">Tanacetum coccineum</name>
    <dbReference type="NCBI Taxonomy" id="301880"/>
    <lineage>
        <taxon>Eukaryota</taxon>
        <taxon>Viridiplantae</taxon>
        <taxon>Streptophyta</taxon>
        <taxon>Embryophyta</taxon>
        <taxon>Tracheophyta</taxon>
        <taxon>Spermatophyta</taxon>
        <taxon>Magnoliopsida</taxon>
        <taxon>eudicotyledons</taxon>
        <taxon>Gunneridae</taxon>
        <taxon>Pentapetalae</taxon>
        <taxon>asterids</taxon>
        <taxon>campanulids</taxon>
        <taxon>Asterales</taxon>
        <taxon>Asteraceae</taxon>
        <taxon>Asteroideae</taxon>
        <taxon>Anthemideae</taxon>
        <taxon>Anthemidinae</taxon>
        <taxon>Tanacetum</taxon>
    </lineage>
</organism>
<proteinExistence type="predicted"/>